<evidence type="ECO:0000256" key="3">
    <source>
        <dbReference type="SAM" id="MobiDB-lite"/>
    </source>
</evidence>
<comment type="similarity">
    <text evidence="1 2">Belongs to the small heat shock protein (HSP20) family.</text>
</comment>
<dbReference type="OrthoDB" id="1431247at2759"/>
<keyword evidence="4" id="KW-1133">Transmembrane helix</keyword>
<dbReference type="CDD" id="cd06464">
    <property type="entry name" value="ACD_sHsps-like"/>
    <property type="match status" value="1"/>
</dbReference>
<dbReference type="PANTHER" id="PTHR43670">
    <property type="entry name" value="HEAT SHOCK PROTEIN 26"/>
    <property type="match status" value="1"/>
</dbReference>
<evidence type="ECO:0000313" key="7">
    <source>
        <dbReference type="Proteomes" id="UP000734854"/>
    </source>
</evidence>
<dbReference type="EMBL" id="JACMSC010000001">
    <property type="protein sequence ID" value="KAG6538473.1"/>
    <property type="molecule type" value="Genomic_DNA"/>
</dbReference>
<keyword evidence="7" id="KW-1185">Reference proteome</keyword>
<evidence type="ECO:0000256" key="4">
    <source>
        <dbReference type="SAM" id="Phobius"/>
    </source>
</evidence>
<feature type="transmembrane region" description="Helical" evidence="4">
    <location>
        <begin position="234"/>
        <end position="255"/>
    </location>
</feature>
<keyword evidence="4" id="KW-0812">Transmembrane</keyword>
<feature type="compositionally biased region" description="Basic and acidic residues" evidence="3">
    <location>
        <begin position="192"/>
        <end position="201"/>
    </location>
</feature>
<feature type="compositionally biased region" description="Basic and acidic residues" evidence="3">
    <location>
        <begin position="118"/>
        <end position="173"/>
    </location>
</feature>
<evidence type="ECO:0000313" key="6">
    <source>
        <dbReference type="EMBL" id="KAG6538473.1"/>
    </source>
</evidence>
<feature type="domain" description="SHSP" evidence="5">
    <location>
        <begin position="5"/>
        <end position="112"/>
    </location>
</feature>
<reference evidence="6 7" key="1">
    <citation type="submission" date="2020-08" db="EMBL/GenBank/DDBJ databases">
        <title>Plant Genome Project.</title>
        <authorList>
            <person name="Zhang R.-G."/>
        </authorList>
    </citation>
    <scope>NUCLEOTIDE SEQUENCE [LARGE SCALE GENOMIC DNA]</scope>
    <source>
        <tissue evidence="6">Rhizome</tissue>
    </source>
</reference>
<name>A0A8J5LWS5_ZINOF</name>
<evidence type="ECO:0000256" key="2">
    <source>
        <dbReference type="RuleBase" id="RU003616"/>
    </source>
</evidence>
<accession>A0A8J5LWS5</accession>
<evidence type="ECO:0000256" key="1">
    <source>
        <dbReference type="PROSITE-ProRule" id="PRU00285"/>
    </source>
</evidence>
<dbReference type="InterPro" id="IPR002068">
    <property type="entry name" value="A-crystallin/Hsp20_dom"/>
</dbReference>
<evidence type="ECO:0000259" key="5">
    <source>
        <dbReference type="PROSITE" id="PS01031"/>
    </source>
</evidence>
<sequence>MSSLRSFEDFEPSSEWVREDAFGTLLIHLPGFKRNQIKVQITNSNQIKISGERPLDDQHWSRFVKQVPLPEHCKVAETRAKFENGVLHVRIPIAQVAPSTTIHKSPTPLPMEKAATELREKTEEGGDGKRRKAVPEGEFLPKEQKQPAEAKEDVIGQKEQPKEKPELEGRSNSENKQGQQTSPALQTDDTSSQEKETKRLESISFPDSSSKGGEMMARYSINNLLMVLTLAKKILLASVAISSLVLVGIGLYFMYKQEDE</sequence>
<keyword evidence="4" id="KW-0472">Membrane</keyword>
<protein>
    <recommendedName>
        <fullName evidence="5">SHSP domain-containing protein</fullName>
    </recommendedName>
</protein>
<proteinExistence type="inferred from homology"/>
<dbReference type="Pfam" id="PF00011">
    <property type="entry name" value="HSP20"/>
    <property type="match status" value="1"/>
</dbReference>
<dbReference type="Proteomes" id="UP000734854">
    <property type="component" value="Unassembled WGS sequence"/>
</dbReference>
<organism evidence="6 7">
    <name type="scientific">Zingiber officinale</name>
    <name type="common">Ginger</name>
    <name type="synonym">Amomum zingiber</name>
    <dbReference type="NCBI Taxonomy" id="94328"/>
    <lineage>
        <taxon>Eukaryota</taxon>
        <taxon>Viridiplantae</taxon>
        <taxon>Streptophyta</taxon>
        <taxon>Embryophyta</taxon>
        <taxon>Tracheophyta</taxon>
        <taxon>Spermatophyta</taxon>
        <taxon>Magnoliopsida</taxon>
        <taxon>Liliopsida</taxon>
        <taxon>Zingiberales</taxon>
        <taxon>Zingiberaceae</taxon>
        <taxon>Zingiber</taxon>
    </lineage>
</organism>
<feature type="region of interest" description="Disordered" evidence="3">
    <location>
        <begin position="118"/>
        <end position="213"/>
    </location>
</feature>
<dbReference type="PROSITE" id="PS01031">
    <property type="entry name" value="SHSP"/>
    <property type="match status" value="1"/>
</dbReference>
<comment type="caution">
    <text evidence="6">The sequence shown here is derived from an EMBL/GenBank/DDBJ whole genome shotgun (WGS) entry which is preliminary data.</text>
</comment>
<dbReference type="GO" id="GO:0034605">
    <property type="term" value="P:cellular response to heat"/>
    <property type="evidence" value="ECO:0007669"/>
    <property type="project" value="TreeGrafter"/>
</dbReference>
<feature type="compositionally biased region" description="Polar residues" evidence="3">
    <location>
        <begin position="174"/>
        <end position="190"/>
    </location>
</feature>
<gene>
    <name evidence="6" type="ORF">ZIOFF_003596</name>
</gene>
<dbReference type="PANTHER" id="PTHR43670:SF107">
    <property type="entry name" value="17.8 KDA CLASS I HEAT SHOCK PROTEIN-LIKE"/>
    <property type="match status" value="1"/>
</dbReference>
<dbReference type="AlphaFoldDB" id="A0A8J5LWS5"/>